<evidence type="ECO:0000256" key="9">
    <source>
        <dbReference type="ARBA" id="ARBA00022989"/>
    </source>
</evidence>
<dbReference type="PROSITE" id="PS50885">
    <property type="entry name" value="HAMP"/>
    <property type="match status" value="1"/>
</dbReference>
<dbReference type="STRING" id="942150.IV64_GL002252"/>
<dbReference type="GO" id="GO:0005524">
    <property type="term" value="F:ATP binding"/>
    <property type="evidence" value="ECO:0007669"/>
    <property type="project" value="UniProtKB-KW"/>
</dbReference>
<comment type="subcellular location">
    <subcellularLocation>
        <location evidence="1">Cell membrane</location>
        <topology evidence="1">Multi-pass membrane protein</topology>
    </subcellularLocation>
</comment>
<keyword evidence="4" id="KW-0808">Transferase</keyword>
<evidence type="ECO:0000256" key="6">
    <source>
        <dbReference type="ARBA" id="ARBA00022741"/>
    </source>
</evidence>
<keyword evidence="2" id="KW-1003">Cell membrane</keyword>
<keyword evidence="10" id="KW-0902">Two-component regulatory system</keyword>
<comment type="caution">
    <text evidence="14">The sequence shown here is derived from an EMBL/GenBank/DDBJ whole genome shotgun (WGS) entry which is preliminary data.</text>
</comment>
<dbReference type="SMART" id="SM00304">
    <property type="entry name" value="HAMP"/>
    <property type="match status" value="1"/>
</dbReference>
<dbReference type="Pfam" id="PF00672">
    <property type="entry name" value="HAMP"/>
    <property type="match status" value="1"/>
</dbReference>
<evidence type="ECO:0000256" key="3">
    <source>
        <dbReference type="ARBA" id="ARBA00022553"/>
    </source>
</evidence>
<protein>
    <submittedName>
        <fullName evidence="14">Histidine protein kinase</fullName>
    </submittedName>
</protein>
<evidence type="ECO:0000313" key="14">
    <source>
        <dbReference type="EMBL" id="KRO11614.1"/>
    </source>
</evidence>
<gene>
    <name evidence="14" type="ORF">IV64_GL002252</name>
</gene>
<dbReference type="RefSeq" id="WP_057705985.1">
    <property type="nucleotide sequence ID" value="NZ_JQCL01000054.1"/>
</dbReference>
<dbReference type="InterPro" id="IPR003660">
    <property type="entry name" value="HAMP_dom"/>
</dbReference>
<evidence type="ECO:0000259" key="13">
    <source>
        <dbReference type="PROSITE" id="PS50885"/>
    </source>
</evidence>
<evidence type="ECO:0000256" key="11">
    <source>
        <dbReference type="ARBA" id="ARBA00023136"/>
    </source>
</evidence>
<dbReference type="PANTHER" id="PTHR34220">
    <property type="entry name" value="SENSOR HISTIDINE KINASE YPDA"/>
    <property type="match status" value="1"/>
</dbReference>
<dbReference type="SUPFAM" id="SSF55874">
    <property type="entry name" value="ATPase domain of HSP90 chaperone/DNA topoisomerase II/histidine kinase"/>
    <property type="match status" value="1"/>
</dbReference>
<dbReference type="Pfam" id="PF06580">
    <property type="entry name" value="His_kinase"/>
    <property type="match status" value="1"/>
</dbReference>
<dbReference type="Proteomes" id="UP000051783">
    <property type="component" value="Unassembled WGS sequence"/>
</dbReference>
<accession>A0A0R2MD46</accession>
<keyword evidence="11 12" id="KW-0472">Membrane</keyword>
<dbReference type="OrthoDB" id="9776552at2"/>
<keyword evidence="3" id="KW-0597">Phosphoprotein</keyword>
<dbReference type="InterPro" id="IPR010559">
    <property type="entry name" value="Sig_transdc_His_kin_internal"/>
</dbReference>
<dbReference type="PATRIC" id="fig|942150.3.peg.2356"/>
<dbReference type="GO" id="GO:0000155">
    <property type="term" value="F:phosphorelay sensor kinase activity"/>
    <property type="evidence" value="ECO:0007669"/>
    <property type="project" value="InterPro"/>
</dbReference>
<dbReference type="InterPro" id="IPR050640">
    <property type="entry name" value="Bact_2-comp_sensor_kinase"/>
</dbReference>
<proteinExistence type="predicted"/>
<evidence type="ECO:0000256" key="4">
    <source>
        <dbReference type="ARBA" id="ARBA00022679"/>
    </source>
</evidence>
<feature type="transmembrane region" description="Helical" evidence="12">
    <location>
        <begin position="275"/>
        <end position="297"/>
    </location>
</feature>
<evidence type="ECO:0000313" key="15">
    <source>
        <dbReference type="Proteomes" id="UP000051783"/>
    </source>
</evidence>
<keyword evidence="9 12" id="KW-1133">Transmembrane helix</keyword>
<name>A0A0R2MD46_9LACO</name>
<dbReference type="Gene3D" id="6.10.340.10">
    <property type="match status" value="1"/>
</dbReference>
<feature type="transmembrane region" description="Helical" evidence="12">
    <location>
        <begin position="18"/>
        <end position="39"/>
    </location>
</feature>
<evidence type="ECO:0000256" key="8">
    <source>
        <dbReference type="ARBA" id="ARBA00022840"/>
    </source>
</evidence>
<keyword evidence="6" id="KW-0547">Nucleotide-binding</keyword>
<evidence type="ECO:0000256" key="2">
    <source>
        <dbReference type="ARBA" id="ARBA00022475"/>
    </source>
</evidence>
<dbReference type="PANTHER" id="PTHR34220:SF11">
    <property type="entry name" value="SENSOR PROTEIN KINASE HPTS"/>
    <property type="match status" value="1"/>
</dbReference>
<keyword evidence="15" id="KW-1185">Reference proteome</keyword>
<dbReference type="EMBL" id="JQCL01000054">
    <property type="protein sequence ID" value="KRO11614.1"/>
    <property type="molecule type" value="Genomic_DNA"/>
</dbReference>
<dbReference type="GO" id="GO:0005886">
    <property type="term" value="C:plasma membrane"/>
    <property type="evidence" value="ECO:0007669"/>
    <property type="project" value="UniProtKB-SubCell"/>
</dbReference>
<evidence type="ECO:0000256" key="5">
    <source>
        <dbReference type="ARBA" id="ARBA00022692"/>
    </source>
</evidence>
<keyword evidence="8" id="KW-0067">ATP-binding</keyword>
<feature type="domain" description="HAMP" evidence="13">
    <location>
        <begin position="298"/>
        <end position="351"/>
    </location>
</feature>
<organism evidence="14 15">
    <name type="scientific">Lactiplantibacillus xiangfangensis</name>
    <dbReference type="NCBI Taxonomy" id="942150"/>
    <lineage>
        <taxon>Bacteria</taxon>
        <taxon>Bacillati</taxon>
        <taxon>Bacillota</taxon>
        <taxon>Bacilli</taxon>
        <taxon>Lactobacillales</taxon>
        <taxon>Lactobacillaceae</taxon>
        <taxon>Lactiplantibacillus</taxon>
    </lineage>
</organism>
<evidence type="ECO:0000256" key="7">
    <source>
        <dbReference type="ARBA" id="ARBA00022777"/>
    </source>
</evidence>
<dbReference type="AlphaFoldDB" id="A0A0R2MD46"/>
<reference evidence="14 15" key="1">
    <citation type="journal article" date="2015" name="Genome Announc.">
        <title>Expanding the biotechnology potential of lactobacilli through comparative genomics of 213 strains and associated genera.</title>
        <authorList>
            <person name="Sun Z."/>
            <person name="Harris H.M."/>
            <person name="McCann A."/>
            <person name="Guo C."/>
            <person name="Argimon S."/>
            <person name="Zhang W."/>
            <person name="Yang X."/>
            <person name="Jeffery I.B."/>
            <person name="Cooney J.C."/>
            <person name="Kagawa T.F."/>
            <person name="Liu W."/>
            <person name="Song Y."/>
            <person name="Salvetti E."/>
            <person name="Wrobel A."/>
            <person name="Rasinkangas P."/>
            <person name="Parkhill J."/>
            <person name="Rea M.C."/>
            <person name="O'Sullivan O."/>
            <person name="Ritari J."/>
            <person name="Douillard F.P."/>
            <person name="Paul Ross R."/>
            <person name="Yang R."/>
            <person name="Briner A.E."/>
            <person name="Felis G.E."/>
            <person name="de Vos W.M."/>
            <person name="Barrangou R."/>
            <person name="Klaenhammer T.R."/>
            <person name="Caufield P.W."/>
            <person name="Cui Y."/>
            <person name="Zhang H."/>
            <person name="O'Toole P.W."/>
        </authorList>
    </citation>
    <scope>NUCLEOTIDE SEQUENCE [LARGE SCALE GENOMIC DNA]</scope>
    <source>
        <strain evidence="14 15">LMG 26013</strain>
    </source>
</reference>
<dbReference type="CDD" id="cd06225">
    <property type="entry name" value="HAMP"/>
    <property type="match status" value="1"/>
</dbReference>
<evidence type="ECO:0000256" key="10">
    <source>
        <dbReference type="ARBA" id="ARBA00023012"/>
    </source>
</evidence>
<evidence type="ECO:0000256" key="1">
    <source>
        <dbReference type="ARBA" id="ARBA00004651"/>
    </source>
</evidence>
<dbReference type="Gene3D" id="3.30.565.10">
    <property type="entry name" value="Histidine kinase-like ATPase, C-terminal domain"/>
    <property type="match status" value="1"/>
</dbReference>
<keyword evidence="5 12" id="KW-0812">Transmembrane</keyword>
<evidence type="ECO:0000256" key="12">
    <source>
        <dbReference type="SAM" id="Phobius"/>
    </source>
</evidence>
<keyword evidence="7 14" id="KW-0418">Kinase</keyword>
<sequence>MQVHDHILRSSFARLIKVYTAIISVMVVLATSVFVTVSVRTYDSEIRQAETTATAQVSQAVMQNQQVISQFATQLTNATGNLPSIEKYFDSSITAYSDYAINKSIHGGPYFFWPTESRQFFVQHDQASQLTLRLLNQKKVFVATAANPGGGLYAAKDVKQKFAISAPLVNQYTLETDGVISLSFDQSDLNRQLRQIPGTRALQVAVESDSNDAVFYFAGKDVKATSKKAFKRALDANNTNNLTGYHVSTKVLPSGYRLTTVINRATLRTLLIDHVLPLVLLGLILLLGLSIGLWLTFRRYQHQLDSIVDTVSTVSAGNLDARVPVDLKPTDLRTLADGINAMLEEIHQHINTIYQLQIAQQEANRKALQAQINPHFMSNTLEYIRMAALDADQPELANVVYSFAALLRNNTDLSPRTTIKDELKFIEKYVFLYQVRFPDRLAYQFQVDPAIATVEVPKFSLQPLVENYFVHGVDFARQDNALSVKAWREGPLVKVKIVNNGRALTAAEVTAINHKMREPLNAEQQQSIGLQNVYSRMLDTFGDSLTMAIASDGQQGVTMTMAFAIKED</sequence>
<dbReference type="InterPro" id="IPR036890">
    <property type="entry name" value="HATPase_C_sf"/>
</dbReference>